<evidence type="ECO:0000313" key="2">
    <source>
        <dbReference type="EMBL" id="GLR63367.1"/>
    </source>
</evidence>
<evidence type="ECO:0000256" key="1">
    <source>
        <dbReference type="SAM" id="SignalP"/>
    </source>
</evidence>
<feature type="chain" id="PRO_5046299726" description="DUF1795 domain-containing protein" evidence="1">
    <location>
        <begin position="20"/>
        <end position="201"/>
    </location>
</feature>
<dbReference type="RefSeq" id="WP_027852057.1">
    <property type="nucleotide sequence ID" value="NZ_BSOR01000015.1"/>
</dbReference>
<protein>
    <recommendedName>
        <fullName evidence="4">DUF1795 domain-containing protein</fullName>
    </recommendedName>
</protein>
<dbReference type="EMBL" id="BSOR01000015">
    <property type="protein sequence ID" value="GLR63367.1"/>
    <property type="molecule type" value="Genomic_DNA"/>
</dbReference>
<reference evidence="3" key="1">
    <citation type="journal article" date="2019" name="Int. J. Syst. Evol. Microbiol.">
        <title>The Global Catalogue of Microorganisms (GCM) 10K type strain sequencing project: providing services to taxonomists for standard genome sequencing and annotation.</title>
        <authorList>
            <consortium name="The Broad Institute Genomics Platform"/>
            <consortium name="The Broad Institute Genome Sequencing Center for Infectious Disease"/>
            <person name="Wu L."/>
            <person name="Ma J."/>
        </authorList>
    </citation>
    <scope>NUCLEOTIDE SEQUENCE [LARGE SCALE GENOMIC DNA]</scope>
    <source>
        <strain evidence="3">NBRC 100033</strain>
    </source>
</reference>
<accession>A0ABQ5ZYE4</accession>
<organism evidence="2 3">
    <name type="scientific">Marinospirillum insulare</name>
    <dbReference type="NCBI Taxonomy" id="217169"/>
    <lineage>
        <taxon>Bacteria</taxon>
        <taxon>Pseudomonadati</taxon>
        <taxon>Pseudomonadota</taxon>
        <taxon>Gammaproteobacteria</taxon>
        <taxon>Oceanospirillales</taxon>
        <taxon>Oceanospirillaceae</taxon>
        <taxon>Marinospirillum</taxon>
    </lineage>
</organism>
<sequence>MRLVVFFSLLCMFAPNLIAETKILSRFGVAFYLPDNWRLLTLDELNAVDDADNSSKDLAEVNLKGREQLSKTMRTGGLELIFNTKKVKNTKGFYDNITLIETQDLVPEAAAQIKSTCSALPTLLSQTLGREVILDVCEGRNVQNYPAFVLSYAGDLANTRVVQYMLQLEQNRSLVFTLTYHNENLATVEDFESALQGLVFN</sequence>
<feature type="signal peptide" evidence="1">
    <location>
        <begin position="1"/>
        <end position="19"/>
    </location>
</feature>
<name>A0ABQ5ZYE4_9GAMM</name>
<evidence type="ECO:0000313" key="3">
    <source>
        <dbReference type="Proteomes" id="UP001156682"/>
    </source>
</evidence>
<proteinExistence type="predicted"/>
<keyword evidence="1" id="KW-0732">Signal</keyword>
<dbReference type="Proteomes" id="UP001156682">
    <property type="component" value="Unassembled WGS sequence"/>
</dbReference>
<evidence type="ECO:0008006" key="4">
    <source>
        <dbReference type="Google" id="ProtNLM"/>
    </source>
</evidence>
<keyword evidence="3" id="KW-1185">Reference proteome</keyword>
<gene>
    <name evidence="2" type="ORF">GCM10007878_08020</name>
</gene>
<comment type="caution">
    <text evidence="2">The sequence shown here is derived from an EMBL/GenBank/DDBJ whole genome shotgun (WGS) entry which is preliminary data.</text>
</comment>